<name>A0A931H8Z7_9SPHN</name>
<evidence type="ECO:0000256" key="1">
    <source>
        <dbReference type="ARBA" id="ARBA00004370"/>
    </source>
</evidence>
<dbReference type="SMART" id="SM00304">
    <property type="entry name" value="HAMP"/>
    <property type="match status" value="2"/>
</dbReference>
<keyword evidence="6" id="KW-1133">Transmembrane helix</keyword>
<dbReference type="Pfam" id="PF00015">
    <property type="entry name" value="MCPsignal"/>
    <property type="match status" value="1"/>
</dbReference>
<dbReference type="RefSeq" id="WP_197159994.1">
    <property type="nucleotide sequence ID" value="NZ_JADZGI010000001.1"/>
</dbReference>
<proteinExistence type="inferred from homology"/>
<evidence type="ECO:0000256" key="5">
    <source>
        <dbReference type="SAM" id="MobiDB-lite"/>
    </source>
</evidence>
<dbReference type="InterPro" id="IPR051310">
    <property type="entry name" value="MCP_chemotaxis"/>
</dbReference>
<feature type="domain" description="HAMP" evidence="8">
    <location>
        <begin position="267"/>
        <end position="315"/>
    </location>
</feature>
<keyword evidence="6" id="KW-0472">Membrane</keyword>
<dbReference type="PRINTS" id="PR00260">
    <property type="entry name" value="CHEMTRNSDUCR"/>
</dbReference>
<keyword evidence="2" id="KW-0145">Chemotaxis</keyword>
<dbReference type="GO" id="GO:0004888">
    <property type="term" value="F:transmembrane signaling receptor activity"/>
    <property type="evidence" value="ECO:0007669"/>
    <property type="project" value="InterPro"/>
</dbReference>
<dbReference type="GO" id="GO:0006935">
    <property type="term" value="P:chemotaxis"/>
    <property type="evidence" value="ECO:0007669"/>
    <property type="project" value="UniProtKB-KW"/>
</dbReference>
<evidence type="ECO:0000313" key="10">
    <source>
        <dbReference type="Proteomes" id="UP000617634"/>
    </source>
</evidence>
<organism evidence="9 10">
    <name type="scientific">Novosphingobium aureum</name>
    <dbReference type="NCBI Taxonomy" id="2792964"/>
    <lineage>
        <taxon>Bacteria</taxon>
        <taxon>Pseudomonadati</taxon>
        <taxon>Pseudomonadota</taxon>
        <taxon>Alphaproteobacteria</taxon>
        <taxon>Sphingomonadales</taxon>
        <taxon>Sphingomonadaceae</taxon>
        <taxon>Novosphingobium</taxon>
    </lineage>
</organism>
<dbReference type="GO" id="GO:0016020">
    <property type="term" value="C:membrane"/>
    <property type="evidence" value="ECO:0007669"/>
    <property type="project" value="UniProtKB-SubCell"/>
</dbReference>
<dbReference type="FunFam" id="1.10.287.950:FF:000001">
    <property type="entry name" value="Methyl-accepting chemotaxis sensory transducer"/>
    <property type="match status" value="1"/>
</dbReference>
<dbReference type="GO" id="GO:0007165">
    <property type="term" value="P:signal transduction"/>
    <property type="evidence" value="ECO:0007669"/>
    <property type="project" value="UniProtKB-KW"/>
</dbReference>
<feature type="domain" description="HAMP" evidence="8">
    <location>
        <begin position="207"/>
        <end position="260"/>
    </location>
</feature>
<feature type="domain" description="Methyl-accepting transducer" evidence="7">
    <location>
        <begin position="320"/>
        <end position="549"/>
    </location>
</feature>
<dbReference type="EMBL" id="JADZGI010000001">
    <property type="protein sequence ID" value="MBH0111560.1"/>
    <property type="molecule type" value="Genomic_DNA"/>
</dbReference>
<feature type="region of interest" description="Disordered" evidence="5">
    <location>
        <begin position="566"/>
        <end position="603"/>
    </location>
</feature>
<comment type="subcellular location">
    <subcellularLocation>
        <location evidence="1">Membrane</location>
    </subcellularLocation>
</comment>
<dbReference type="PANTHER" id="PTHR43531">
    <property type="entry name" value="PROTEIN ICFG"/>
    <property type="match status" value="1"/>
</dbReference>
<accession>A0A931H8Z7</accession>
<evidence type="ECO:0000256" key="3">
    <source>
        <dbReference type="ARBA" id="ARBA00029447"/>
    </source>
</evidence>
<dbReference type="SUPFAM" id="SSF58104">
    <property type="entry name" value="Methyl-accepting chemotaxis protein (MCP) signaling domain"/>
    <property type="match status" value="1"/>
</dbReference>
<dbReference type="Pfam" id="PF00672">
    <property type="entry name" value="HAMP"/>
    <property type="match status" value="1"/>
</dbReference>
<evidence type="ECO:0000256" key="2">
    <source>
        <dbReference type="ARBA" id="ARBA00022500"/>
    </source>
</evidence>
<dbReference type="CDD" id="cd11386">
    <property type="entry name" value="MCP_signal"/>
    <property type="match status" value="1"/>
</dbReference>
<comment type="caution">
    <text evidence="9">The sequence shown here is derived from an EMBL/GenBank/DDBJ whole genome shotgun (WGS) entry which is preliminary data.</text>
</comment>
<evidence type="ECO:0000256" key="6">
    <source>
        <dbReference type="SAM" id="Phobius"/>
    </source>
</evidence>
<evidence type="ECO:0000259" key="8">
    <source>
        <dbReference type="PROSITE" id="PS50885"/>
    </source>
</evidence>
<dbReference type="Gene3D" id="6.10.340.10">
    <property type="match status" value="1"/>
</dbReference>
<keyword evidence="10" id="KW-1185">Reference proteome</keyword>
<keyword evidence="4" id="KW-0807">Transducer</keyword>
<feature type="transmembrane region" description="Helical" evidence="6">
    <location>
        <begin position="12"/>
        <end position="31"/>
    </location>
</feature>
<protein>
    <submittedName>
        <fullName evidence="9">HAMP domain-containing protein</fullName>
    </submittedName>
</protein>
<dbReference type="PANTHER" id="PTHR43531:SF11">
    <property type="entry name" value="METHYL-ACCEPTING CHEMOTAXIS PROTEIN 3"/>
    <property type="match status" value="1"/>
</dbReference>
<evidence type="ECO:0000256" key="4">
    <source>
        <dbReference type="PROSITE-ProRule" id="PRU00284"/>
    </source>
</evidence>
<comment type="similarity">
    <text evidence="3">Belongs to the methyl-accepting chemotaxis (MCP) protein family.</text>
</comment>
<dbReference type="SUPFAM" id="SSF158472">
    <property type="entry name" value="HAMP domain-like"/>
    <property type="match status" value="1"/>
</dbReference>
<evidence type="ECO:0000313" key="9">
    <source>
        <dbReference type="EMBL" id="MBH0111560.1"/>
    </source>
</evidence>
<keyword evidence="6" id="KW-0812">Transmembrane</keyword>
<dbReference type="InterPro" id="IPR003660">
    <property type="entry name" value="HAMP_dom"/>
</dbReference>
<dbReference type="Gene3D" id="1.10.287.950">
    <property type="entry name" value="Methyl-accepting chemotaxis protein"/>
    <property type="match status" value="1"/>
</dbReference>
<sequence>MIKDQTLRGARLLTALVIAAVLLTGFVLYQLRFGGPIERKHALQNEMLADILPPPAFVVEPYLETTLATENTNDTKRALAHLRALEQDFRQRRDYWARTPLPDDIQQQLDRVVFFADEFWRVVDGPFTVAAKARDRDAMYWIHVRQISHLYELQHKEVLKLVALSRAYTEAEMQRDSWIVLACLVASALMALLLVGALRWATRQIERKVIEPLEQTSRTIGCLGEGDYDITIEGTSRTDEFGTMARSMDVFRKAGIEKAATEEEHRRVVERLSVGLRKLAEKDLEHRICEEFSEDYEALRSNYNEAVTALCRAMGTVRVGAGSVMNAISEIRAGADDLARRNQQQAASLEETAAALGQVTGRIQGSARAASEAHEAINDAHDAASEGGNVVRDAVAAMAAIDSSAKEISSIIDLIDSIAFQTNLLALNAGVEAARAGEAGKGFAVVATEVRALAQRSAEAANQIKQLITRSAAQVGEGVSLVGQTGESLAVIVERVSGLQQLVADMARSTREQSADLEQVNTAIGEMDRMTQQNAAMVEQTTAATRNLEGEATSLSTLTSSFRTRMREARPVTSGTDSGEANHMRRSSAVGTAEIEAGMSAAA</sequence>
<dbReference type="PROSITE" id="PS50111">
    <property type="entry name" value="CHEMOTAXIS_TRANSDUC_2"/>
    <property type="match status" value="1"/>
</dbReference>
<dbReference type="AlphaFoldDB" id="A0A931H8Z7"/>
<dbReference type="SMART" id="SM00283">
    <property type="entry name" value="MA"/>
    <property type="match status" value="1"/>
</dbReference>
<dbReference type="PROSITE" id="PS50885">
    <property type="entry name" value="HAMP"/>
    <property type="match status" value="2"/>
</dbReference>
<dbReference type="InterPro" id="IPR004090">
    <property type="entry name" value="Chemotax_Me-accpt_rcpt"/>
</dbReference>
<evidence type="ECO:0000259" key="7">
    <source>
        <dbReference type="PROSITE" id="PS50111"/>
    </source>
</evidence>
<reference evidence="9" key="1">
    <citation type="submission" date="2020-11" db="EMBL/GenBank/DDBJ databases">
        <title>Novosphingobium aureum sp. nov., a marine bacterium isolated from sediment of a salt flat.</title>
        <authorList>
            <person name="Yoo Y."/>
            <person name="Kim J.-J."/>
        </authorList>
    </citation>
    <scope>NUCLEOTIDE SEQUENCE</scope>
    <source>
        <strain evidence="9">YJ-S2-02</strain>
    </source>
</reference>
<dbReference type="Proteomes" id="UP000617634">
    <property type="component" value="Unassembled WGS sequence"/>
</dbReference>
<dbReference type="InterPro" id="IPR004089">
    <property type="entry name" value="MCPsignal_dom"/>
</dbReference>
<gene>
    <name evidence="9" type="ORF">I5E68_01165</name>
</gene>
<feature type="transmembrane region" description="Helical" evidence="6">
    <location>
        <begin position="178"/>
        <end position="198"/>
    </location>
</feature>